<organism evidence="2 3">
    <name type="scientific">Ascoidea rubescens DSM 1968</name>
    <dbReference type="NCBI Taxonomy" id="1344418"/>
    <lineage>
        <taxon>Eukaryota</taxon>
        <taxon>Fungi</taxon>
        <taxon>Dikarya</taxon>
        <taxon>Ascomycota</taxon>
        <taxon>Saccharomycotina</taxon>
        <taxon>Saccharomycetes</taxon>
        <taxon>Ascoideaceae</taxon>
        <taxon>Ascoidea</taxon>
    </lineage>
</organism>
<name>A0A1D2VCT7_9ASCO</name>
<sequence>MKPEKNYRRPCKHFSQAKQTRNRNRRAKMAPGNLVICQSINIDFGSEKNRQCGLKHSCGCRITMLIQVQNTGDSRDWQGVGGRVSERSLRTQSLFATAHSAHSGGTLTVAESAVRRGPLPVRTLCVLRGDRVCSGIILVFLG</sequence>
<evidence type="ECO:0000256" key="1">
    <source>
        <dbReference type="SAM" id="MobiDB-lite"/>
    </source>
</evidence>
<protein>
    <submittedName>
        <fullName evidence="2">Uncharacterized protein</fullName>
    </submittedName>
</protein>
<dbReference type="GeneID" id="30962415"/>
<gene>
    <name evidence="2" type="ORF">ASCRUDRAFT_112617</name>
</gene>
<reference evidence="3" key="1">
    <citation type="submission" date="2016-05" db="EMBL/GenBank/DDBJ databases">
        <title>Comparative genomics of biotechnologically important yeasts.</title>
        <authorList>
            <consortium name="DOE Joint Genome Institute"/>
            <person name="Riley R."/>
            <person name="Haridas S."/>
            <person name="Wolfe K.H."/>
            <person name="Lopes M.R."/>
            <person name="Hittinger C.T."/>
            <person name="Goker M."/>
            <person name="Salamov A."/>
            <person name="Wisecaver J."/>
            <person name="Long T.M."/>
            <person name="Aerts A.L."/>
            <person name="Barry K."/>
            <person name="Choi C."/>
            <person name="Clum A."/>
            <person name="Coughlan A.Y."/>
            <person name="Deshpande S."/>
            <person name="Douglass A.P."/>
            <person name="Hanson S.J."/>
            <person name="Klenk H.-P."/>
            <person name="Labutti K."/>
            <person name="Lapidus A."/>
            <person name="Lindquist E."/>
            <person name="Lipzen A."/>
            <person name="Meier-Kolthoff J.P."/>
            <person name="Ohm R.A."/>
            <person name="Otillar R.P."/>
            <person name="Pangilinan J."/>
            <person name="Peng Y."/>
            <person name="Rokas A."/>
            <person name="Rosa C.A."/>
            <person name="Scheuner C."/>
            <person name="Sibirny A.A."/>
            <person name="Slot J.C."/>
            <person name="Stielow J.B."/>
            <person name="Sun H."/>
            <person name="Kurtzman C.P."/>
            <person name="Blackwell M."/>
            <person name="Grigoriev I.V."/>
            <person name="Jeffries T.W."/>
        </authorList>
    </citation>
    <scope>NUCLEOTIDE SEQUENCE [LARGE SCALE GENOMIC DNA]</scope>
    <source>
        <strain evidence="3">DSM 1968</strain>
    </source>
</reference>
<keyword evidence="3" id="KW-1185">Reference proteome</keyword>
<dbReference type="Proteomes" id="UP000095038">
    <property type="component" value="Unassembled WGS sequence"/>
</dbReference>
<feature type="region of interest" description="Disordered" evidence="1">
    <location>
        <begin position="1"/>
        <end position="26"/>
    </location>
</feature>
<proteinExistence type="predicted"/>
<dbReference type="EMBL" id="KV454486">
    <property type="protein sequence ID" value="ODV59441.1"/>
    <property type="molecule type" value="Genomic_DNA"/>
</dbReference>
<dbReference type="RefSeq" id="XP_020045748.1">
    <property type="nucleotide sequence ID" value="XM_020188779.1"/>
</dbReference>
<accession>A0A1D2VCT7</accession>
<evidence type="ECO:0000313" key="2">
    <source>
        <dbReference type="EMBL" id="ODV59441.1"/>
    </source>
</evidence>
<evidence type="ECO:0000313" key="3">
    <source>
        <dbReference type="Proteomes" id="UP000095038"/>
    </source>
</evidence>
<dbReference type="InParanoid" id="A0A1D2VCT7"/>
<dbReference type="AlphaFoldDB" id="A0A1D2VCT7"/>